<dbReference type="Pfam" id="PF02502">
    <property type="entry name" value="LacAB_rpiB"/>
    <property type="match status" value="1"/>
</dbReference>
<dbReference type="InterPro" id="IPR051812">
    <property type="entry name" value="SPI_LacAB/RpiB"/>
</dbReference>
<name>A0A1N7HT28_9FLAO</name>
<evidence type="ECO:0000313" key="3">
    <source>
        <dbReference type="EMBL" id="SIS27908.1"/>
    </source>
</evidence>
<protein>
    <submittedName>
        <fullName evidence="3">Ribose 5-phosphate isomerase B</fullName>
    </submittedName>
</protein>
<dbReference type="GO" id="GO:0016861">
    <property type="term" value="F:intramolecular oxidoreductase activity, interconverting aldoses and ketoses"/>
    <property type="evidence" value="ECO:0007669"/>
    <property type="project" value="UniProtKB-ARBA"/>
</dbReference>
<evidence type="ECO:0000256" key="2">
    <source>
        <dbReference type="ARBA" id="ARBA00023235"/>
    </source>
</evidence>
<dbReference type="PANTHER" id="PTHR43732">
    <property type="entry name" value="RIBOSE 5-PHOSPHATE ISOMERASE-RELATED"/>
    <property type="match status" value="1"/>
</dbReference>
<dbReference type="GO" id="GO:0005975">
    <property type="term" value="P:carbohydrate metabolic process"/>
    <property type="evidence" value="ECO:0007669"/>
    <property type="project" value="InterPro"/>
</dbReference>
<dbReference type="PIRSF" id="PIRSF005384">
    <property type="entry name" value="RpiB_LacA_B"/>
    <property type="match status" value="1"/>
</dbReference>
<dbReference type="NCBIfam" id="TIGR00689">
    <property type="entry name" value="rpiB_lacA_lacB"/>
    <property type="match status" value="1"/>
</dbReference>
<dbReference type="InterPro" id="IPR036569">
    <property type="entry name" value="RpiB_LacA_LacB_sf"/>
</dbReference>
<keyword evidence="2 3" id="KW-0413">Isomerase</keyword>
<dbReference type="RefSeq" id="WP_076503760.1">
    <property type="nucleotide sequence ID" value="NZ_FTNY01000001.1"/>
</dbReference>
<reference evidence="4" key="1">
    <citation type="submission" date="2017-01" db="EMBL/GenBank/DDBJ databases">
        <authorList>
            <person name="Varghese N."/>
            <person name="Submissions S."/>
        </authorList>
    </citation>
    <scope>NUCLEOTIDE SEQUENCE [LARGE SCALE GENOMIC DNA]</scope>
    <source>
        <strain evidence="4">DSM 17126</strain>
    </source>
</reference>
<dbReference type="InterPro" id="IPR003500">
    <property type="entry name" value="RpiB_LacA_LacB"/>
</dbReference>
<evidence type="ECO:0000313" key="4">
    <source>
        <dbReference type="Proteomes" id="UP000186373"/>
    </source>
</evidence>
<dbReference type="SUPFAM" id="SSF89623">
    <property type="entry name" value="Ribose/Galactose isomerase RpiB/AlsB"/>
    <property type="match status" value="1"/>
</dbReference>
<keyword evidence="4" id="KW-1185">Reference proteome</keyword>
<dbReference type="NCBIfam" id="NF004051">
    <property type="entry name" value="PRK05571.1"/>
    <property type="match status" value="1"/>
</dbReference>
<comment type="similarity">
    <text evidence="1">Belongs to the LacAB/RpiB family.</text>
</comment>
<dbReference type="AlphaFoldDB" id="A0A1N7HT28"/>
<gene>
    <name evidence="3" type="ORF">SAMN05421639_10121</name>
</gene>
<sequence>MSIILRKIGICADHGGFELKERMKSFLIENQFEPVDYGAMELDNTDDFPDYVIPLSKAVAAGEVFRGIAICGSGVGACVAANKVSGVRAGLITDHFSAHQGVEDDDMNLICLGGRVTGYANAEELVLAFLNAQFIGAERHLRRLKKIQDLESNNLRRL</sequence>
<dbReference type="Gene3D" id="3.40.1400.10">
    <property type="entry name" value="Sugar-phosphate isomerase, RpiB/LacA/LacB"/>
    <property type="match status" value="1"/>
</dbReference>
<proteinExistence type="inferred from homology"/>
<dbReference type="EMBL" id="FTNY01000001">
    <property type="protein sequence ID" value="SIS27908.1"/>
    <property type="molecule type" value="Genomic_DNA"/>
</dbReference>
<dbReference type="PANTHER" id="PTHR43732:SF1">
    <property type="entry name" value="RIBOSE 5-PHOSPHATE ISOMERASE"/>
    <property type="match status" value="1"/>
</dbReference>
<dbReference type="Proteomes" id="UP000186373">
    <property type="component" value="Unassembled WGS sequence"/>
</dbReference>
<evidence type="ECO:0000256" key="1">
    <source>
        <dbReference type="ARBA" id="ARBA00008754"/>
    </source>
</evidence>
<accession>A0A1N7HT28</accession>
<dbReference type="OrthoDB" id="1778624at2"/>
<organism evidence="3 4">
    <name type="scientific">Chryseobacterium shigense</name>
    <dbReference type="NCBI Taxonomy" id="297244"/>
    <lineage>
        <taxon>Bacteria</taxon>
        <taxon>Pseudomonadati</taxon>
        <taxon>Bacteroidota</taxon>
        <taxon>Flavobacteriia</taxon>
        <taxon>Flavobacteriales</taxon>
        <taxon>Weeksellaceae</taxon>
        <taxon>Chryseobacterium group</taxon>
        <taxon>Chryseobacterium</taxon>
    </lineage>
</organism>